<keyword evidence="3 8" id="KW-0732">Signal</keyword>
<dbReference type="VEuPathDB" id="VectorBase:AFAF020794"/>
<evidence type="ECO:0000256" key="3">
    <source>
        <dbReference type="ARBA" id="ARBA00022729"/>
    </source>
</evidence>
<feature type="transmembrane region" description="Helical" evidence="7">
    <location>
        <begin position="385"/>
        <end position="403"/>
    </location>
</feature>
<keyword evidence="7" id="KW-0812">Transmembrane</keyword>
<dbReference type="STRING" id="69004.A0A182R0W4"/>
<evidence type="ECO:0000256" key="4">
    <source>
        <dbReference type="ARBA" id="ARBA00023040"/>
    </source>
</evidence>
<evidence type="ECO:0000256" key="1">
    <source>
        <dbReference type="ARBA" id="ARBA00004141"/>
    </source>
</evidence>
<sequence>MCVMLPSAMGSYRRVVLVLILLVLRALDGSYATIDNATGAVRENALPSGEVPTVAIDQSSTIATANKGEATTTTTTSPISTTSVAISTITTTTTTLPSMEVSSIEPTHQAVGPSSTTGSTHPDGDFPANCSEFSPSRVQLVYSEKARIRKCCPPGQMIQPRQNSQYECVPGSRELQIETVEAHFYGNNECIEVSGESVVLPVESQDLCDGEPNALMYSADQGDELFVLQNGSLLVLEIGTLVSVFDSYCVEMTSDAQLLAKVCEDGRTERVGLEKFFMLFGTLLSVTTLLFTALCYSFVEKLKGTFGYLVAFHAGAFAIGTIFFGLARCGGRCINPAHVGITDVLSNALLGSSFFAFCLMNIYNTMYVAYYIPNGLEFENKNKRDMYAALAVMYCITLIPLFLLPKGGLICVVFISLGVIAISQALYTYYRRRLTSGFYQSINNSETKINQSRLKDIGSQRQTCLMEALCALVVWIVLTVLILTTNLDGAARIFAFYCVVGQGLTIGTLYVIGQQWRIILRECWSNSGSRDLRAEENDAGTELKPLESNGH</sequence>
<evidence type="ECO:0000313" key="10">
    <source>
        <dbReference type="Proteomes" id="UP000075886"/>
    </source>
</evidence>
<feature type="transmembrane region" description="Helical" evidence="7">
    <location>
        <begin position="464"/>
        <end position="484"/>
    </location>
</feature>
<evidence type="ECO:0000256" key="5">
    <source>
        <dbReference type="ARBA" id="ARBA00023170"/>
    </source>
</evidence>
<feature type="transmembrane region" description="Helical" evidence="7">
    <location>
        <begin position="347"/>
        <end position="373"/>
    </location>
</feature>
<keyword evidence="6" id="KW-0807">Transducer</keyword>
<dbReference type="EnsemblMetazoa" id="AFAF020794-RA">
    <property type="protein sequence ID" value="AFAF020794-PA"/>
    <property type="gene ID" value="AFAF020794"/>
</dbReference>
<evidence type="ECO:0000256" key="7">
    <source>
        <dbReference type="SAM" id="Phobius"/>
    </source>
</evidence>
<feature type="transmembrane region" description="Helical" evidence="7">
    <location>
        <begin position="490"/>
        <end position="512"/>
    </location>
</feature>
<dbReference type="AlphaFoldDB" id="A0A182R0W4"/>
<keyword evidence="7" id="KW-0472">Membrane</keyword>
<dbReference type="GO" id="GO:0004930">
    <property type="term" value="F:G protein-coupled receptor activity"/>
    <property type="evidence" value="ECO:0007669"/>
    <property type="project" value="UniProtKB-KW"/>
</dbReference>
<feature type="signal peptide" evidence="8">
    <location>
        <begin position="1"/>
        <end position="32"/>
    </location>
</feature>
<evidence type="ECO:0000256" key="2">
    <source>
        <dbReference type="ARBA" id="ARBA00008979"/>
    </source>
</evidence>
<keyword evidence="4" id="KW-0297">G-protein coupled receptor</keyword>
<dbReference type="EMBL" id="AXCN02001068">
    <property type="status" value="NOT_ANNOTATED_CDS"/>
    <property type="molecule type" value="Genomic_DNA"/>
</dbReference>
<feature type="transmembrane region" description="Helical" evidence="7">
    <location>
        <begin position="306"/>
        <end position="327"/>
    </location>
</feature>
<feature type="transmembrane region" description="Helical" evidence="7">
    <location>
        <begin position="409"/>
        <end position="430"/>
    </location>
</feature>
<keyword evidence="7" id="KW-1133">Transmembrane helix</keyword>
<protein>
    <recommendedName>
        <fullName evidence="11">Methuselah N-terminal domain-containing protein</fullName>
    </recommendedName>
</protein>
<dbReference type="InterPro" id="IPR023311">
    <property type="entry name" value="Methusela_ecto_dom_2"/>
</dbReference>
<dbReference type="PANTHER" id="PTHR46953:SF3">
    <property type="entry name" value="G-PROTEIN COUPLED RECEPTOR MTH-LIKE 14-RELATED"/>
    <property type="match status" value="1"/>
</dbReference>
<reference evidence="9" key="2">
    <citation type="submission" date="2020-05" db="UniProtKB">
        <authorList>
            <consortium name="EnsemblMetazoa"/>
        </authorList>
    </citation>
    <scope>IDENTIFICATION</scope>
    <source>
        <strain evidence="9">FAR1</strain>
    </source>
</reference>
<dbReference type="Proteomes" id="UP000075886">
    <property type="component" value="Unassembled WGS sequence"/>
</dbReference>
<proteinExistence type="inferred from homology"/>
<organism evidence="9 10">
    <name type="scientific">Anopheles farauti</name>
    <dbReference type="NCBI Taxonomy" id="69004"/>
    <lineage>
        <taxon>Eukaryota</taxon>
        <taxon>Metazoa</taxon>
        <taxon>Ecdysozoa</taxon>
        <taxon>Arthropoda</taxon>
        <taxon>Hexapoda</taxon>
        <taxon>Insecta</taxon>
        <taxon>Pterygota</taxon>
        <taxon>Neoptera</taxon>
        <taxon>Endopterygota</taxon>
        <taxon>Diptera</taxon>
        <taxon>Nematocera</taxon>
        <taxon>Culicoidea</taxon>
        <taxon>Culicidae</taxon>
        <taxon>Anophelinae</taxon>
        <taxon>Anopheles</taxon>
    </lineage>
</organism>
<evidence type="ECO:0000313" key="9">
    <source>
        <dbReference type="EnsemblMetazoa" id="AFAF020794-PA"/>
    </source>
</evidence>
<comment type="similarity">
    <text evidence="2">Belongs to the G-protein coupled receptor 2 family. Mth subfamily.</text>
</comment>
<dbReference type="GO" id="GO:0016020">
    <property type="term" value="C:membrane"/>
    <property type="evidence" value="ECO:0007669"/>
    <property type="project" value="UniProtKB-SubCell"/>
</dbReference>
<evidence type="ECO:0008006" key="11">
    <source>
        <dbReference type="Google" id="ProtNLM"/>
    </source>
</evidence>
<keyword evidence="10" id="KW-1185">Reference proteome</keyword>
<comment type="subcellular location">
    <subcellularLocation>
        <location evidence="1">Membrane</location>
        <topology evidence="1">Multi-pass membrane protein</topology>
    </subcellularLocation>
</comment>
<evidence type="ECO:0000256" key="8">
    <source>
        <dbReference type="SAM" id="SignalP"/>
    </source>
</evidence>
<dbReference type="PANTHER" id="PTHR46953">
    <property type="entry name" value="G-PROTEIN COUPLED RECEPTOR MTH-LIKE 1-RELATED"/>
    <property type="match status" value="1"/>
</dbReference>
<keyword evidence="5" id="KW-0675">Receptor</keyword>
<feature type="transmembrane region" description="Helical" evidence="7">
    <location>
        <begin position="276"/>
        <end position="299"/>
    </location>
</feature>
<evidence type="ECO:0000256" key="6">
    <source>
        <dbReference type="ARBA" id="ARBA00023224"/>
    </source>
</evidence>
<dbReference type="Gene3D" id="2.170.180.11">
    <property type="entry name" value="Methuselah ectodomain, domain 2"/>
    <property type="match status" value="1"/>
</dbReference>
<name>A0A182R0W4_9DIPT</name>
<accession>A0A182R0W4</accession>
<feature type="chain" id="PRO_5045429703" description="Methuselah N-terminal domain-containing protein" evidence="8">
    <location>
        <begin position="33"/>
        <end position="551"/>
    </location>
</feature>
<dbReference type="InterPro" id="IPR052808">
    <property type="entry name" value="GPCR_Mth-like"/>
</dbReference>
<reference evidence="10" key="1">
    <citation type="submission" date="2014-01" db="EMBL/GenBank/DDBJ databases">
        <title>The Genome Sequence of Anopheles farauti FAR1 (V2).</title>
        <authorList>
            <consortium name="The Broad Institute Genomics Platform"/>
            <person name="Neafsey D.E."/>
            <person name="Besansky N."/>
            <person name="Howell P."/>
            <person name="Walton C."/>
            <person name="Young S.K."/>
            <person name="Zeng Q."/>
            <person name="Gargeya S."/>
            <person name="Fitzgerald M."/>
            <person name="Haas B."/>
            <person name="Abouelleil A."/>
            <person name="Allen A.W."/>
            <person name="Alvarado L."/>
            <person name="Arachchi H.M."/>
            <person name="Berlin A.M."/>
            <person name="Chapman S.B."/>
            <person name="Gainer-Dewar J."/>
            <person name="Goldberg J."/>
            <person name="Griggs A."/>
            <person name="Gujja S."/>
            <person name="Hansen M."/>
            <person name="Howarth C."/>
            <person name="Imamovic A."/>
            <person name="Ireland A."/>
            <person name="Larimer J."/>
            <person name="McCowan C."/>
            <person name="Murphy C."/>
            <person name="Pearson M."/>
            <person name="Poon T.W."/>
            <person name="Priest M."/>
            <person name="Roberts A."/>
            <person name="Saif S."/>
            <person name="Shea T."/>
            <person name="Sisk P."/>
            <person name="Sykes S."/>
            <person name="Wortman J."/>
            <person name="Nusbaum C."/>
            <person name="Birren B."/>
        </authorList>
    </citation>
    <scope>NUCLEOTIDE SEQUENCE [LARGE SCALE GENOMIC DNA]</scope>
    <source>
        <strain evidence="10">FAR1</strain>
    </source>
</reference>